<evidence type="ECO:0000313" key="2">
    <source>
        <dbReference type="Proteomes" id="UP001457282"/>
    </source>
</evidence>
<name>A0AAW1X8B6_RUBAR</name>
<protein>
    <submittedName>
        <fullName evidence="1">Uncharacterized protein</fullName>
    </submittedName>
</protein>
<accession>A0AAW1X8B6</accession>
<gene>
    <name evidence="1" type="ORF">M0R45_019609</name>
</gene>
<evidence type="ECO:0000313" key="1">
    <source>
        <dbReference type="EMBL" id="KAK9932369.1"/>
    </source>
</evidence>
<comment type="caution">
    <text evidence="1">The sequence shown here is derived from an EMBL/GenBank/DDBJ whole genome shotgun (WGS) entry which is preliminary data.</text>
</comment>
<organism evidence="1 2">
    <name type="scientific">Rubus argutus</name>
    <name type="common">Southern blackberry</name>
    <dbReference type="NCBI Taxonomy" id="59490"/>
    <lineage>
        <taxon>Eukaryota</taxon>
        <taxon>Viridiplantae</taxon>
        <taxon>Streptophyta</taxon>
        <taxon>Embryophyta</taxon>
        <taxon>Tracheophyta</taxon>
        <taxon>Spermatophyta</taxon>
        <taxon>Magnoliopsida</taxon>
        <taxon>eudicotyledons</taxon>
        <taxon>Gunneridae</taxon>
        <taxon>Pentapetalae</taxon>
        <taxon>rosids</taxon>
        <taxon>fabids</taxon>
        <taxon>Rosales</taxon>
        <taxon>Rosaceae</taxon>
        <taxon>Rosoideae</taxon>
        <taxon>Rosoideae incertae sedis</taxon>
        <taxon>Rubus</taxon>
    </lineage>
</organism>
<sequence>MQTSEDRSIYDKVLNAIFDEEILSLKDQQHHEGSLRLAGSDTSAIQYADLDTEARDYVVEITREVFRQHCAKHLEVIPMRLLDDCQQFIRNTVKLLTHGGDMANFCMSCVCLLLIGLFPIRNLHSKDMKFHASTEDQLDMHPKSLPAG</sequence>
<dbReference type="EMBL" id="JBEDUW010000004">
    <property type="protein sequence ID" value="KAK9932369.1"/>
    <property type="molecule type" value="Genomic_DNA"/>
</dbReference>
<proteinExistence type="predicted"/>
<keyword evidence="2" id="KW-1185">Reference proteome</keyword>
<dbReference type="AlphaFoldDB" id="A0AAW1X8B6"/>
<reference evidence="1 2" key="1">
    <citation type="journal article" date="2023" name="G3 (Bethesda)">
        <title>A chromosome-length genome assembly and annotation of blackberry (Rubus argutus, cv. 'Hillquist').</title>
        <authorList>
            <person name="Bruna T."/>
            <person name="Aryal R."/>
            <person name="Dudchenko O."/>
            <person name="Sargent D.J."/>
            <person name="Mead D."/>
            <person name="Buti M."/>
            <person name="Cavallini A."/>
            <person name="Hytonen T."/>
            <person name="Andres J."/>
            <person name="Pham M."/>
            <person name="Weisz D."/>
            <person name="Mascagni F."/>
            <person name="Usai G."/>
            <person name="Natali L."/>
            <person name="Bassil N."/>
            <person name="Fernandez G.E."/>
            <person name="Lomsadze A."/>
            <person name="Armour M."/>
            <person name="Olukolu B."/>
            <person name="Poorten T."/>
            <person name="Britton C."/>
            <person name="Davik J."/>
            <person name="Ashrafi H."/>
            <person name="Aiden E.L."/>
            <person name="Borodovsky M."/>
            <person name="Worthington M."/>
        </authorList>
    </citation>
    <scope>NUCLEOTIDE SEQUENCE [LARGE SCALE GENOMIC DNA]</scope>
    <source>
        <strain evidence="1">PI 553951</strain>
    </source>
</reference>
<dbReference type="Proteomes" id="UP001457282">
    <property type="component" value="Unassembled WGS sequence"/>
</dbReference>